<protein>
    <submittedName>
        <fullName evidence="1">Uncharacterized protein</fullName>
    </submittedName>
</protein>
<reference evidence="1 2" key="1">
    <citation type="journal article" date="2019" name="Nat. Ecol. Evol.">
        <title>Megaphylogeny resolves global patterns of mushroom evolution.</title>
        <authorList>
            <person name="Varga T."/>
            <person name="Krizsan K."/>
            <person name="Foldi C."/>
            <person name="Dima B."/>
            <person name="Sanchez-Garcia M."/>
            <person name="Sanchez-Ramirez S."/>
            <person name="Szollosi G.J."/>
            <person name="Szarkandi J.G."/>
            <person name="Papp V."/>
            <person name="Albert L."/>
            <person name="Andreopoulos W."/>
            <person name="Angelini C."/>
            <person name="Antonin V."/>
            <person name="Barry K.W."/>
            <person name="Bougher N.L."/>
            <person name="Buchanan P."/>
            <person name="Buyck B."/>
            <person name="Bense V."/>
            <person name="Catcheside P."/>
            <person name="Chovatia M."/>
            <person name="Cooper J."/>
            <person name="Damon W."/>
            <person name="Desjardin D."/>
            <person name="Finy P."/>
            <person name="Geml J."/>
            <person name="Haridas S."/>
            <person name="Hughes K."/>
            <person name="Justo A."/>
            <person name="Karasinski D."/>
            <person name="Kautmanova I."/>
            <person name="Kiss B."/>
            <person name="Kocsube S."/>
            <person name="Kotiranta H."/>
            <person name="LaButti K.M."/>
            <person name="Lechner B.E."/>
            <person name="Liimatainen K."/>
            <person name="Lipzen A."/>
            <person name="Lukacs Z."/>
            <person name="Mihaltcheva S."/>
            <person name="Morgado L.N."/>
            <person name="Niskanen T."/>
            <person name="Noordeloos M.E."/>
            <person name="Ohm R.A."/>
            <person name="Ortiz-Santana B."/>
            <person name="Ovrebo C."/>
            <person name="Racz N."/>
            <person name="Riley R."/>
            <person name="Savchenko A."/>
            <person name="Shiryaev A."/>
            <person name="Soop K."/>
            <person name="Spirin V."/>
            <person name="Szebenyi C."/>
            <person name="Tomsovsky M."/>
            <person name="Tulloss R.E."/>
            <person name="Uehling J."/>
            <person name="Grigoriev I.V."/>
            <person name="Vagvolgyi C."/>
            <person name="Papp T."/>
            <person name="Martin F.M."/>
            <person name="Miettinen O."/>
            <person name="Hibbett D.S."/>
            <person name="Nagy L.G."/>
        </authorList>
    </citation>
    <scope>NUCLEOTIDE SEQUENCE [LARGE SCALE GENOMIC DNA]</scope>
    <source>
        <strain evidence="1 2">NL-1719</strain>
    </source>
</reference>
<dbReference type="EMBL" id="ML208279">
    <property type="protein sequence ID" value="TFK73083.1"/>
    <property type="molecule type" value="Genomic_DNA"/>
</dbReference>
<name>A0ACD3B4W8_9AGAR</name>
<evidence type="ECO:0000313" key="2">
    <source>
        <dbReference type="Proteomes" id="UP000308600"/>
    </source>
</evidence>
<sequence>MIATISHLPTEVLELIYAALDLPNIYNLSKLNRRLHYTSLPYIIHHIPVEPGKEVINFQTGELHLHTDNDDFDAWFRGARDHQGSALTWTQTLSAVYGILCFPNYGVHSYDVVFPRKLQDTCIWLRALKDIMNSNQKDKMKAVRLDFSTVGPKPGFIFELDDGSESEIGIGVDDIGGWRNGVLGVLEEAVKRGCKDLVVVGGDSDKVVEACCGSKWRWVDDLNLVERCSSGDEIDVDSGEEATPVGNTI</sequence>
<evidence type="ECO:0000313" key="1">
    <source>
        <dbReference type="EMBL" id="TFK73083.1"/>
    </source>
</evidence>
<accession>A0ACD3B4W8</accession>
<dbReference type="Proteomes" id="UP000308600">
    <property type="component" value="Unassembled WGS sequence"/>
</dbReference>
<organism evidence="1 2">
    <name type="scientific">Pluteus cervinus</name>
    <dbReference type="NCBI Taxonomy" id="181527"/>
    <lineage>
        <taxon>Eukaryota</taxon>
        <taxon>Fungi</taxon>
        <taxon>Dikarya</taxon>
        <taxon>Basidiomycota</taxon>
        <taxon>Agaricomycotina</taxon>
        <taxon>Agaricomycetes</taxon>
        <taxon>Agaricomycetidae</taxon>
        <taxon>Agaricales</taxon>
        <taxon>Pluteineae</taxon>
        <taxon>Pluteaceae</taxon>
        <taxon>Pluteus</taxon>
    </lineage>
</organism>
<gene>
    <name evidence="1" type="ORF">BDN72DRAFT_259670</name>
</gene>
<proteinExistence type="predicted"/>
<keyword evidence="2" id="KW-1185">Reference proteome</keyword>